<proteinExistence type="inferred from homology"/>
<keyword evidence="2" id="KW-0820">tRNA-binding</keyword>
<dbReference type="PANTHER" id="PTHR17224:SF1">
    <property type="entry name" value="PEPTIDYL-TRNA HYDROLASE"/>
    <property type="match status" value="1"/>
</dbReference>
<evidence type="ECO:0000256" key="5">
    <source>
        <dbReference type="ARBA" id="ARBA00038063"/>
    </source>
</evidence>
<comment type="similarity">
    <text evidence="5">Belongs to the PTH family.</text>
</comment>
<sequence length="192" mass="21001">MRLIVGLGNPGKAYARNRHNVGFHCLNYFAKLHSIRFDRRQCQARIGTGELGGEKLLLAKPRTFVNLSGKAVGCLLSKHNVPLSDLLVIHDDLDLPLGRIRLRPGGGSGGHKGMKSIISVLKSEDFPRIRVGIGRPQVEGLSNTGEDVIVSYVLSDFTPQEEELIKPVIASVAEAIDCFLNQGMEVAMSRFN</sequence>
<dbReference type="InterPro" id="IPR001328">
    <property type="entry name" value="Pept_tRNA_hydro"/>
</dbReference>
<dbReference type="Gene3D" id="3.40.50.1470">
    <property type="entry name" value="Peptidyl-tRNA hydrolase"/>
    <property type="match status" value="1"/>
</dbReference>
<gene>
    <name evidence="6" type="ORF">S01H4_06844</name>
</gene>
<dbReference type="EC" id="3.1.1.29" evidence="1"/>
<accession>X0YMF1</accession>
<dbReference type="CDD" id="cd00462">
    <property type="entry name" value="PTH"/>
    <property type="match status" value="1"/>
</dbReference>
<organism evidence="6">
    <name type="scientific">marine sediment metagenome</name>
    <dbReference type="NCBI Taxonomy" id="412755"/>
    <lineage>
        <taxon>unclassified sequences</taxon>
        <taxon>metagenomes</taxon>
        <taxon>ecological metagenomes</taxon>
    </lineage>
</organism>
<dbReference type="InterPro" id="IPR036416">
    <property type="entry name" value="Pept_tRNA_hydro_sf"/>
</dbReference>
<dbReference type="NCBIfam" id="TIGR00447">
    <property type="entry name" value="pth"/>
    <property type="match status" value="1"/>
</dbReference>
<reference evidence="6" key="1">
    <citation type="journal article" date="2014" name="Front. Microbiol.">
        <title>High frequency of phylogenetically diverse reductive dehalogenase-homologous genes in deep subseafloor sedimentary metagenomes.</title>
        <authorList>
            <person name="Kawai M."/>
            <person name="Futagami T."/>
            <person name="Toyoda A."/>
            <person name="Takaki Y."/>
            <person name="Nishi S."/>
            <person name="Hori S."/>
            <person name="Arai W."/>
            <person name="Tsubouchi T."/>
            <person name="Morono Y."/>
            <person name="Uchiyama I."/>
            <person name="Ito T."/>
            <person name="Fujiyama A."/>
            <person name="Inagaki F."/>
            <person name="Takami H."/>
        </authorList>
    </citation>
    <scope>NUCLEOTIDE SEQUENCE</scope>
    <source>
        <strain evidence="6">Expedition CK06-06</strain>
    </source>
</reference>
<dbReference type="PANTHER" id="PTHR17224">
    <property type="entry name" value="PEPTIDYL-TRNA HYDROLASE"/>
    <property type="match status" value="1"/>
</dbReference>
<dbReference type="InterPro" id="IPR018171">
    <property type="entry name" value="Pept_tRNA_hydro_CS"/>
</dbReference>
<evidence type="ECO:0000256" key="4">
    <source>
        <dbReference type="ARBA" id="ARBA00022884"/>
    </source>
</evidence>
<evidence type="ECO:0000313" key="6">
    <source>
        <dbReference type="EMBL" id="GAG57454.1"/>
    </source>
</evidence>
<evidence type="ECO:0000256" key="2">
    <source>
        <dbReference type="ARBA" id="ARBA00022555"/>
    </source>
</evidence>
<protein>
    <recommendedName>
        <fullName evidence="1">peptidyl-tRNA hydrolase</fullName>
        <ecNumber evidence="1">3.1.1.29</ecNumber>
    </recommendedName>
</protein>
<dbReference type="SUPFAM" id="SSF53178">
    <property type="entry name" value="Peptidyl-tRNA hydrolase-like"/>
    <property type="match status" value="1"/>
</dbReference>
<dbReference type="GO" id="GO:0004045">
    <property type="term" value="F:peptidyl-tRNA hydrolase activity"/>
    <property type="evidence" value="ECO:0007669"/>
    <property type="project" value="UniProtKB-EC"/>
</dbReference>
<dbReference type="HAMAP" id="MF_00083">
    <property type="entry name" value="Pept_tRNA_hydro_bact"/>
    <property type="match status" value="1"/>
</dbReference>
<dbReference type="AlphaFoldDB" id="X0YMF1"/>
<name>X0YMF1_9ZZZZ</name>
<keyword evidence="3" id="KW-0378">Hydrolase</keyword>
<dbReference type="Pfam" id="PF01195">
    <property type="entry name" value="Pept_tRNA_hydro"/>
    <property type="match status" value="1"/>
</dbReference>
<evidence type="ECO:0000256" key="3">
    <source>
        <dbReference type="ARBA" id="ARBA00022801"/>
    </source>
</evidence>
<comment type="caution">
    <text evidence="6">The sequence shown here is derived from an EMBL/GenBank/DDBJ whole genome shotgun (WGS) entry which is preliminary data.</text>
</comment>
<dbReference type="PROSITE" id="PS01195">
    <property type="entry name" value="PEPT_TRNA_HYDROL_1"/>
    <property type="match status" value="1"/>
</dbReference>
<keyword evidence="4" id="KW-0694">RNA-binding</keyword>
<dbReference type="GO" id="GO:0000049">
    <property type="term" value="F:tRNA binding"/>
    <property type="evidence" value="ECO:0007669"/>
    <property type="project" value="UniProtKB-KW"/>
</dbReference>
<dbReference type="EMBL" id="BART01002167">
    <property type="protein sequence ID" value="GAG57454.1"/>
    <property type="molecule type" value="Genomic_DNA"/>
</dbReference>
<evidence type="ECO:0000256" key="1">
    <source>
        <dbReference type="ARBA" id="ARBA00013260"/>
    </source>
</evidence>
<dbReference type="FunFam" id="3.40.50.1470:FF:000001">
    <property type="entry name" value="Peptidyl-tRNA hydrolase"/>
    <property type="match status" value="1"/>
</dbReference>